<reference evidence="1 2" key="1">
    <citation type="journal article" date="2016" name="Nat. Commun.">
        <title>Thousands of microbial genomes shed light on interconnected biogeochemical processes in an aquifer system.</title>
        <authorList>
            <person name="Anantharaman K."/>
            <person name="Brown C.T."/>
            <person name="Hug L.A."/>
            <person name="Sharon I."/>
            <person name="Castelle C.J."/>
            <person name="Probst A.J."/>
            <person name="Thomas B.C."/>
            <person name="Singh A."/>
            <person name="Wilkins M.J."/>
            <person name="Karaoz U."/>
            <person name="Brodie E.L."/>
            <person name="Williams K.H."/>
            <person name="Hubbard S.S."/>
            <person name="Banfield J.F."/>
        </authorList>
    </citation>
    <scope>NUCLEOTIDE SEQUENCE [LARGE SCALE GENOMIC DNA]</scope>
</reference>
<gene>
    <name evidence="1" type="ORF">A2415_00145</name>
</gene>
<evidence type="ECO:0000313" key="2">
    <source>
        <dbReference type="Proteomes" id="UP000179113"/>
    </source>
</evidence>
<proteinExistence type="predicted"/>
<dbReference type="EMBL" id="MEWA01000015">
    <property type="protein sequence ID" value="OGC69918.1"/>
    <property type="molecule type" value="Genomic_DNA"/>
</dbReference>
<evidence type="ECO:0000313" key="1">
    <source>
        <dbReference type="EMBL" id="OGC69918.1"/>
    </source>
</evidence>
<sequence length="130" mass="15123">MIDVERIGFGKKHPTIVFEGEPTRDGLVLYFFWLHPTKGILYEACDTGGYESRWDEEERRVDVGFLRKFIFAGRIPSPRRSDRAGLELLNLVMNDIPEEYLLKRKRQVRDALNKCRDIVKIEAAARLLGI</sequence>
<dbReference type="AlphaFoldDB" id="A0A1F4WKP2"/>
<accession>A0A1F4WKP2</accession>
<comment type="caution">
    <text evidence="1">The sequence shown here is derived from an EMBL/GenBank/DDBJ whole genome shotgun (WGS) entry which is preliminary data.</text>
</comment>
<protein>
    <submittedName>
        <fullName evidence="1">Uncharacterized protein</fullName>
    </submittedName>
</protein>
<name>A0A1F4WKP2_UNCKA</name>
<dbReference type="Proteomes" id="UP000179113">
    <property type="component" value="Unassembled WGS sequence"/>
</dbReference>
<organism evidence="1 2">
    <name type="scientific">candidate division WWE3 bacterium RIFOXYC1_FULL_39_7</name>
    <dbReference type="NCBI Taxonomy" id="1802643"/>
    <lineage>
        <taxon>Bacteria</taxon>
        <taxon>Katanobacteria</taxon>
    </lineage>
</organism>